<accession>A0ABR0SVV5</accession>
<evidence type="ECO:0008006" key="4">
    <source>
        <dbReference type="Google" id="ProtNLM"/>
    </source>
</evidence>
<feature type="transmembrane region" description="Helical" evidence="1">
    <location>
        <begin position="194"/>
        <end position="214"/>
    </location>
</feature>
<comment type="caution">
    <text evidence="2">The sequence shown here is derived from an EMBL/GenBank/DDBJ whole genome shotgun (WGS) entry which is preliminary data.</text>
</comment>
<dbReference type="InterPro" id="IPR050327">
    <property type="entry name" value="Proton-linked_MCT"/>
</dbReference>
<protein>
    <recommendedName>
        <fullName evidence="4">Major facilitator superfamily (MFS) profile domain-containing protein</fullName>
    </recommendedName>
</protein>
<dbReference type="PANTHER" id="PTHR11360:SF234">
    <property type="entry name" value="MFS-TYPE TRANSPORTER DBAD-RELATED"/>
    <property type="match status" value="1"/>
</dbReference>
<feature type="non-terminal residue" evidence="2">
    <location>
        <position position="1"/>
    </location>
</feature>
<evidence type="ECO:0000313" key="2">
    <source>
        <dbReference type="EMBL" id="KAK5996247.1"/>
    </source>
</evidence>
<sequence length="254" mass="27288">GLGGIIFPIVFRQLQLRAGFGWAMRTIAFLMLVTQLFALSLLRTRVVPAGTRKLIDVSVIRDFPFLMVLATSLTAYAAIYIPFVYVSTFGFQRGLADVNLAFWLIPIVNGASIPGRLIPAIIADKFTGVVNMVTFILFATGILCFSWIAVDTRAGLIVFAIFAGFLSGAVLSLFALAPFPFIKDPKLVGTRTGMVAAFAGLGALFGIPVAGLLVNNGHSYLQLQTYSGGLLVGASVLALLARLMATEWKLFAKF</sequence>
<evidence type="ECO:0000313" key="3">
    <source>
        <dbReference type="Proteomes" id="UP001338125"/>
    </source>
</evidence>
<feature type="transmembrane region" description="Helical" evidence="1">
    <location>
        <begin position="20"/>
        <end position="42"/>
    </location>
</feature>
<dbReference type="Proteomes" id="UP001338125">
    <property type="component" value="Unassembled WGS sequence"/>
</dbReference>
<feature type="transmembrane region" description="Helical" evidence="1">
    <location>
        <begin position="129"/>
        <end position="150"/>
    </location>
</feature>
<name>A0ABR0SVV5_9HYPO</name>
<feature type="transmembrane region" description="Helical" evidence="1">
    <location>
        <begin position="226"/>
        <end position="245"/>
    </location>
</feature>
<dbReference type="SUPFAM" id="SSF103473">
    <property type="entry name" value="MFS general substrate transporter"/>
    <property type="match status" value="1"/>
</dbReference>
<keyword evidence="1" id="KW-0472">Membrane</keyword>
<dbReference type="Gene3D" id="1.20.1250.20">
    <property type="entry name" value="MFS general substrate transporter like domains"/>
    <property type="match status" value="1"/>
</dbReference>
<reference evidence="2 3" key="1">
    <citation type="submission" date="2024-01" db="EMBL/GenBank/DDBJ databases">
        <title>Complete genome of Cladobotryum mycophilum ATHUM6906.</title>
        <authorList>
            <person name="Christinaki A.C."/>
            <person name="Myridakis A.I."/>
            <person name="Kouvelis V.N."/>
        </authorList>
    </citation>
    <scope>NUCLEOTIDE SEQUENCE [LARGE SCALE GENOMIC DNA]</scope>
    <source>
        <strain evidence="2 3">ATHUM6906</strain>
    </source>
</reference>
<keyword evidence="1" id="KW-1133">Transmembrane helix</keyword>
<evidence type="ECO:0000256" key="1">
    <source>
        <dbReference type="SAM" id="Phobius"/>
    </source>
</evidence>
<feature type="transmembrane region" description="Helical" evidence="1">
    <location>
        <begin position="63"/>
        <end position="88"/>
    </location>
</feature>
<proteinExistence type="predicted"/>
<keyword evidence="3" id="KW-1185">Reference proteome</keyword>
<dbReference type="EMBL" id="JAVFKD010000004">
    <property type="protein sequence ID" value="KAK5996247.1"/>
    <property type="molecule type" value="Genomic_DNA"/>
</dbReference>
<organism evidence="2 3">
    <name type="scientific">Cladobotryum mycophilum</name>
    <dbReference type="NCBI Taxonomy" id="491253"/>
    <lineage>
        <taxon>Eukaryota</taxon>
        <taxon>Fungi</taxon>
        <taxon>Dikarya</taxon>
        <taxon>Ascomycota</taxon>
        <taxon>Pezizomycotina</taxon>
        <taxon>Sordariomycetes</taxon>
        <taxon>Hypocreomycetidae</taxon>
        <taxon>Hypocreales</taxon>
        <taxon>Hypocreaceae</taxon>
        <taxon>Cladobotryum</taxon>
    </lineage>
</organism>
<dbReference type="PANTHER" id="PTHR11360">
    <property type="entry name" value="MONOCARBOXYLATE TRANSPORTER"/>
    <property type="match status" value="1"/>
</dbReference>
<keyword evidence="1" id="KW-0812">Transmembrane</keyword>
<dbReference type="InterPro" id="IPR036259">
    <property type="entry name" value="MFS_trans_sf"/>
</dbReference>
<feature type="transmembrane region" description="Helical" evidence="1">
    <location>
        <begin position="156"/>
        <end position="182"/>
    </location>
</feature>
<gene>
    <name evidence="2" type="ORF">PT974_04679</name>
</gene>